<name>A0A8H7CEX5_9AGAR</name>
<organism evidence="2 3">
    <name type="scientific">Mycena sanguinolenta</name>
    <dbReference type="NCBI Taxonomy" id="230812"/>
    <lineage>
        <taxon>Eukaryota</taxon>
        <taxon>Fungi</taxon>
        <taxon>Dikarya</taxon>
        <taxon>Basidiomycota</taxon>
        <taxon>Agaricomycotina</taxon>
        <taxon>Agaricomycetes</taxon>
        <taxon>Agaricomycetidae</taxon>
        <taxon>Agaricales</taxon>
        <taxon>Marasmiineae</taxon>
        <taxon>Mycenaceae</taxon>
        <taxon>Mycena</taxon>
    </lineage>
</organism>
<dbReference type="Pfam" id="PF20231">
    <property type="entry name" value="DUF6589"/>
    <property type="match status" value="1"/>
</dbReference>
<comment type="caution">
    <text evidence="2">The sequence shown here is derived from an EMBL/GenBank/DDBJ whole genome shotgun (WGS) entry which is preliminary data.</text>
</comment>
<dbReference type="EMBL" id="JACAZH010000046">
    <property type="protein sequence ID" value="KAF7334750.1"/>
    <property type="molecule type" value="Genomic_DNA"/>
</dbReference>
<dbReference type="Proteomes" id="UP000623467">
    <property type="component" value="Unassembled WGS sequence"/>
</dbReference>
<evidence type="ECO:0000313" key="3">
    <source>
        <dbReference type="Proteomes" id="UP000623467"/>
    </source>
</evidence>
<gene>
    <name evidence="2" type="ORF">MSAN_02373500</name>
</gene>
<dbReference type="PROSITE" id="PS51257">
    <property type="entry name" value="PROKAR_LIPOPROTEIN"/>
    <property type="match status" value="1"/>
</dbReference>
<protein>
    <recommendedName>
        <fullName evidence="1">DUF6589 domain-containing protein</fullName>
    </recommendedName>
</protein>
<dbReference type="InterPro" id="IPR046496">
    <property type="entry name" value="DUF6589"/>
</dbReference>
<accession>A0A8H7CEX5</accession>
<evidence type="ECO:0000259" key="1">
    <source>
        <dbReference type="Pfam" id="PF20231"/>
    </source>
</evidence>
<dbReference type="AlphaFoldDB" id="A0A8H7CEX5"/>
<sequence length="386" mass="44415">MNVALRVFSQRLNNQSHFVSGCAYTVWILPQRAELPPDTNRILQAFRADNCLQVFDYSTVLYGTPEADARMEAFDVHYVLRLLLNSPDFCDYNDRADPLFNPPPPVHQLQGGPENVIPGFILKTSTFEEASYEGTLNVMNDTFHQLLLNSTVEQKRTATHRVIAWMGDQLTVERLRGMWKYRHEDHNSFDRLDYMIPVFGWFHLVMACANSIHKQYLGTSAVVGSLRQAFDLLKRKGLITQSTKGPFWHHLDEAIHHISEAHFRASWLDIGKVENLADLKSKSPGKLRELAEKLVKKYASREALNEMENMLPADPDGVYQQWTMFNMDVLPYLHLREAIKSGDIGRIEDLLPTLLFRFAGSGSPKYTIELLELFQGLHREWPEVLR</sequence>
<evidence type="ECO:0000313" key="2">
    <source>
        <dbReference type="EMBL" id="KAF7334750.1"/>
    </source>
</evidence>
<dbReference type="OrthoDB" id="3203379at2759"/>
<reference evidence="2" key="1">
    <citation type="submission" date="2020-05" db="EMBL/GenBank/DDBJ databases">
        <title>Mycena genomes resolve the evolution of fungal bioluminescence.</title>
        <authorList>
            <person name="Tsai I.J."/>
        </authorList>
    </citation>
    <scope>NUCLEOTIDE SEQUENCE</scope>
    <source>
        <strain evidence="2">160909Yilan</strain>
    </source>
</reference>
<keyword evidence="3" id="KW-1185">Reference proteome</keyword>
<feature type="domain" description="DUF6589" evidence="1">
    <location>
        <begin position="63"/>
        <end position="386"/>
    </location>
</feature>
<proteinExistence type="predicted"/>